<dbReference type="EMBL" id="WUMU01000013">
    <property type="protein sequence ID" value="MXN18517.1"/>
    <property type="molecule type" value="Genomic_DNA"/>
</dbReference>
<evidence type="ECO:0000256" key="2">
    <source>
        <dbReference type="ARBA" id="ARBA00005695"/>
    </source>
</evidence>
<dbReference type="GO" id="GO:1904680">
    <property type="term" value="F:peptide transmembrane transporter activity"/>
    <property type="evidence" value="ECO:0007669"/>
    <property type="project" value="TreeGrafter"/>
</dbReference>
<dbReference type="Proteomes" id="UP000477911">
    <property type="component" value="Unassembled WGS sequence"/>
</dbReference>
<feature type="domain" description="Solute-binding protein family 5" evidence="4">
    <location>
        <begin position="38"/>
        <end position="342"/>
    </location>
</feature>
<feature type="chain" id="PRO_5026661353" evidence="3">
    <location>
        <begin position="25"/>
        <end position="538"/>
    </location>
</feature>
<protein>
    <submittedName>
        <fullName evidence="5">Peptide ABC transporter substrate-binding protein</fullName>
    </submittedName>
</protein>
<comment type="similarity">
    <text evidence="2">Belongs to the bacterial solute-binding protein 5 family.</text>
</comment>
<proteinExistence type="inferred from homology"/>
<dbReference type="InterPro" id="IPR000914">
    <property type="entry name" value="SBP_5_dom"/>
</dbReference>
<evidence type="ECO:0000256" key="3">
    <source>
        <dbReference type="SAM" id="SignalP"/>
    </source>
</evidence>
<evidence type="ECO:0000313" key="6">
    <source>
        <dbReference type="Proteomes" id="UP000477911"/>
    </source>
</evidence>
<organism evidence="5 6">
    <name type="scientific">Pseudooceanicola albus</name>
    <dbReference type="NCBI Taxonomy" id="2692189"/>
    <lineage>
        <taxon>Bacteria</taxon>
        <taxon>Pseudomonadati</taxon>
        <taxon>Pseudomonadota</taxon>
        <taxon>Alphaproteobacteria</taxon>
        <taxon>Rhodobacterales</taxon>
        <taxon>Paracoccaceae</taxon>
        <taxon>Pseudooceanicola</taxon>
    </lineage>
</organism>
<dbReference type="GO" id="GO:0015833">
    <property type="term" value="P:peptide transport"/>
    <property type="evidence" value="ECO:0007669"/>
    <property type="project" value="TreeGrafter"/>
</dbReference>
<dbReference type="Gene3D" id="3.40.190.10">
    <property type="entry name" value="Periplasmic binding protein-like II"/>
    <property type="match status" value="2"/>
</dbReference>
<accession>A0A6L7G4S0</accession>
<gene>
    <name evidence="5" type="ORF">GR170_11775</name>
</gene>
<reference evidence="5 6" key="1">
    <citation type="submission" date="2019-12" db="EMBL/GenBank/DDBJ databases">
        <authorList>
            <person name="Li M."/>
        </authorList>
    </citation>
    <scope>NUCLEOTIDE SEQUENCE [LARGE SCALE GENOMIC DNA]</scope>
    <source>
        <strain evidence="5 6">GBMRC 2024</strain>
    </source>
</reference>
<dbReference type="AlphaFoldDB" id="A0A6L7G4S0"/>
<feature type="signal peptide" evidence="3">
    <location>
        <begin position="1"/>
        <end position="24"/>
    </location>
</feature>
<name>A0A6L7G4S0_9RHOB</name>
<dbReference type="InterPro" id="IPR039424">
    <property type="entry name" value="SBP_5"/>
</dbReference>
<dbReference type="Gene3D" id="3.90.76.10">
    <property type="entry name" value="Dipeptide-binding Protein, Domain 1"/>
    <property type="match status" value="1"/>
</dbReference>
<comment type="caution">
    <text evidence="5">The sequence shown here is derived from an EMBL/GenBank/DDBJ whole genome shotgun (WGS) entry which is preliminary data.</text>
</comment>
<keyword evidence="6" id="KW-1185">Reference proteome</keyword>
<feature type="domain" description="Solute-binding protein family 5" evidence="4">
    <location>
        <begin position="463"/>
        <end position="517"/>
    </location>
</feature>
<dbReference type="Gene3D" id="3.10.105.10">
    <property type="entry name" value="Dipeptide-binding Protein, Domain 3"/>
    <property type="match status" value="1"/>
</dbReference>
<dbReference type="PANTHER" id="PTHR30290">
    <property type="entry name" value="PERIPLASMIC BINDING COMPONENT OF ABC TRANSPORTER"/>
    <property type="match status" value="1"/>
</dbReference>
<comment type="subcellular location">
    <subcellularLocation>
        <location evidence="1">Periplasm</location>
    </subcellularLocation>
</comment>
<dbReference type="SUPFAM" id="SSF53850">
    <property type="entry name" value="Periplasmic binding protein-like II"/>
    <property type="match status" value="2"/>
</dbReference>
<evidence type="ECO:0000256" key="1">
    <source>
        <dbReference type="ARBA" id="ARBA00004418"/>
    </source>
</evidence>
<dbReference type="RefSeq" id="WP_160894649.1">
    <property type="nucleotide sequence ID" value="NZ_WUMU01000013.1"/>
</dbReference>
<dbReference type="Pfam" id="PF00496">
    <property type="entry name" value="SBP_bac_5"/>
    <property type="match status" value="2"/>
</dbReference>
<sequence>MKVRLLGYGAALALGAVLGSPAFAFEGTSVSAPSCDYGGTIKSIAATDELTVTVTMCKPDPAFSAKIIFPVFGIQPSEHIAALGPEGKLLDDPIGTGPFKLDAWNRGDSIVMSRNDNYWGKEPAYDKLVFRWNASGAGRLNELRAGTVDEITNLSPDDFDAVENDPSLQFLPVASPNSFYLGMNNTYKPFDDVRVRQAIGMGIDRQRIIDYYYPEGSEVASHFTPCSLENGCAGDDWYAFDPKKAKELLAEAGYPDGFKTKIFYRDVFRSYLPEPGSVAVEIQTQLKQNLGIDAEVVPMESGEFIDAAAQGRLDGFHLLGWGADYPHVTNFLDYHFSSNTKNFGKPQPAIYEPLAKAATIADPAKAEPLYAEANDEIKKLVPTVPIAHGASAYAAQANLTGGEVPAFGAIRFEDVNPGKDTFVFMQNAEPISLYCPDESDGESLAACTPITETLLRYDPKTKKIGPNLATSCDANEDSTVWTCHLREGVKFTDGSAFDANDVVASWGAGIDAANPAHVGNTGAFTYYAYLFGSLMNAK</sequence>
<evidence type="ECO:0000259" key="4">
    <source>
        <dbReference type="Pfam" id="PF00496"/>
    </source>
</evidence>
<evidence type="ECO:0000313" key="5">
    <source>
        <dbReference type="EMBL" id="MXN18517.1"/>
    </source>
</evidence>
<keyword evidence="3" id="KW-0732">Signal</keyword>